<reference evidence="1 2" key="2">
    <citation type="journal article" date="2010" name="Stand. Genomic Sci.">
        <title>Complete genome sequence of Sebaldella termitidis type strain (NCTC 11300).</title>
        <authorList>
            <person name="Harmon-Smith M."/>
            <person name="Celia L."/>
            <person name="Chertkov O."/>
            <person name="Lapidus A."/>
            <person name="Copeland A."/>
            <person name="Glavina Del Rio T."/>
            <person name="Nolan M."/>
            <person name="Lucas S."/>
            <person name="Tice H."/>
            <person name="Cheng J.F."/>
            <person name="Han C."/>
            <person name="Detter J.C."/>
            <person name="Bruce D."/>
            <person name="Goodwin L."/>
            <person name="Pitluck S."/>
            <person name="Pati A."/>
            <person name="Liolios K."/>
            <person name="Ivanova N."/>
            <person name="Mavromatis K."/>
            <person name="Mikhailova N."/>
            <person name="Chen A."/>
            <person name="Palaniappan K."/>
            <person name="Land M."/>
            <person name="Hauser L."/>
            <person name="Chang Y.J."/>
            <person name="Jeffries C.D."/>
            <person name="Brettin T."/>
            <person name="Goker M."/>
            <person name="Beck B."/>
            <person name="Bristow J."/>
            <person name="Eisen J.A."/>
            <person name="Markowitz V."/>
            <person name="Hugenholtz P."/>
            <person name="Kyrpides N.C."/>
            <person name="Klenk H.P."/>
            <person name="Chen F."/>
        </authorList>
    </citation>
    <scope>NUCLEOTIDE SEQUENCE [LARGE SCALE GENOMIC DNA]</scope>
    <source>
        <strain evidence="2">ATCC 33386 / NCTC 11300</strain>
    </source>
</reference>
<dbReference type="Proteomes" id="UP000000845">
    <property type="component" value="Chromosome"/>
</dbReference>
<dbReference type="AlphaFoldDB" id="D1AQY0"/>
<accession>D1AQY0</accession>
<protein>
    <submittedName>
        <fullName evidence="1">Uncharacterized protein</fullName>
    </submittedName>
</protein>
<evidence type="ECO:0000313" key="1">
    <source>
        <dbReference type="EMBL" id="ACZ07668.1"/>
    </source>
</evidence>
<dbReference type="EMBL" id="CP001739">
    <property type="protein sequence ID" value="ACZ07668.1"/>
    <property type="molecule type" value="Genomic_DNA"/>
</dbReference>
<name>D1AQY0_SEBTE</name>
<sequence>MKKRVNVDMKIVDTLISFDILMEMLTEDFMTGL</sequence>
<organism evidence="1 2">
    <name type="scientific">Sebaldella termitidis (strain ATCC 33386 / NCTC 11300)</name>
    <dbReference type="NCBI Taxonomy" id="526218"/>
    <lineage>
        <taxon>Bacteria</taxon>
        <taxon>Fusobacteriati</taxon>
        <taxon>Fusobacteriota</taxon>
        <taxon>Fusobacteriia</taxon>
        <taxon>Fusobacteriales</taxon>
        <taxon>Leptotrichiaceae</taxon>
        <taxon>Sebaldella</taxon>
    </lineage>
</organism>
<dbReference type="HOGENOM" id="CLU_3383705_0_0_0"/>
<keyword evidence="2" id="KW-1185">Reference proteome</keyword>
<proteinExistence type="predicted"/>
<gene>
    <name evidence="1" type="ordered locus">Sterm_0796</name>
</gene>
<evidence type="ECO:0000313" key="2">
    <source>
        <dbReference type="Proteomes" id="UP000000845"/>
    </source>
</evidence>
<reference evidence="2" key="1">
    <citation type="submission" date="2009-09" db="EMBL/GenBank/DDBJ databases">
        <title>The complete chromosome of Sebaldella termitidis ATCC 33386.</title>
        <authorList>
            <consortium name="US DOE Joint Genome Institute (JGI-PGF)"/>
            <person name="Lucas S."/>
            <person name="Copeland A."/>
            <person name="Lapidus A."/>
            <person name="Glavina del Rio T."/>
            <person name="Dalin E."/>
            <person name="Tice H."/>
            <person name="Bruce D."/>
            <person name="Goodwin L."/>
            <person name="Pitluck S."/>
            <person name="Kyrpides N."/>
            <person name="Mavromatis K."/>
            <person name="Ivanova N."/>
            <person name="Mikhailova N."/>
            <person name="Sims D."/>
            <person name="Meincke L."/>
            <person name="Brettin T."/>
            <person name="Detter J.C."/>
            <person name="Han C."/>
            <person name="Larimer F."/>
            <person name="Land M."/>
            <person name="Hauser L."/>
            <person name="Markowitz V."/>
            <person name="Cheng J.F."/>
            <person name="Hugenholtz P."/>
            <person name="Woyke T."/>
            <person name="Wu D."/>
            <person name="Eisen J.A."/>
        </authorList>
    </citation>
    <scope>NUCLEOTIDE SEQUENCE [LARGE SCALE GENOMIC DNA]</scope>
    <source>
        <strain evidence="2">ATCC 33386 / NCTC 11300</strain>
    </source>
</reference>
<dbReference type="KEGG" id="str:Sterm_0796"/>